<evidence type="ECO:0000313" key="4">
    <source>
        <dbReference type="EMBL" id="ALI09278.1"/>
    </source>
</evidence>
<evidence type="ECO:0000256" key="2">
    <source>
        <dbReference type="ARBA" id="ARBA00022649"/>
    </source>
</evidence>
<accession>A0A0N9WLJ8</accession>
<reference evidence="4 5" key="2">
    <citation type="journal article" date="2018" name="Nature">
        <title>Mutant phenotypes for thousands of bacterial genes of unknown function.</title>
        <authorList>
            <person name="Price M.N."/>
            <person name="Wetmore K.M."/>
            <person name="Waters R.J."/>
            <person name="Callaghan M."/>
            <person name="Ray J."/>
            <person name="Liu H."/>
            <person name="Kuehl J.V."/>
            <person name="Melnyk R.A."/>
            <person name="Lamson J.S."/>
            <person name="Suh Y."/>
            <person name="Carlson H.K."/>
            <person name="Esquivel Z."/>
            <person name="Sadeeshkumar H."/>
            <person name="Chakraborty R."/>
            <person name="Zane G.M."/>
            <person name="Rubin B.E."/>
            <person name="Wall J.D."/>
            <person name="Visel A."/>
            <person name="Bristow J."/>
            <person name="Blow M.J."/>
            <person name="Arkin A.P."/>
            <person name="Deutschbauer A.M."/>
        </authorList>
    </citation>
    <scope>NUCLEOTIDE SEQUENCE [LARGE SCALE GENOMIC DNA]</scope>
    <source>
        <strain evidence="4 5">FW300-N2C3</strain>
    </source>
</reference>
<proteinExistence type="inferred from homology"/>
<dbReference type="SUPFAM" id="SSF143011">
    <property type="entry name" value="RelE-like"/>
    <property type="match status" value="1"/>
</dbReference>
<dbReference type="AlphaFoldDB" id="A0A0N9WLJ8"/>
<dbReference type="NCBIfam" id="TIGR02385">
    <property type="entry name" value="RelE_StbE"/>
    <property type="match status" value="1"/>
</dbReference>
<organism evidence="4 5">
    <name type="scientific">Pseudomonas fluorescens</name>
    <dbReference type="NCBI Taxonomy" id="294"/>
    <lineage>
        <taxon>Bacteria</taxon>
        <taxon>Pseudomonadati</taxon>
        <taxon>Pseudomonadota</taxon>
        <taxon>Gammaproteobacteria</taxon>
        <taxon>Pseudomonadales</taxon>
        <taxon>Pseudomonadaceae</taxon>
        <taxon>Pseudomonas</taxon>
    </lineage>
</organism>
<name>A0A0N9WLJ8_PSEFL</name>
<dbReference type="Gene3D" id="3.30.2310.20">
    <property type="entry name" value="RelE-like"/>
    <property type="match status" value="1"/>
</dbReference>
<sequence>MAVEYEVEWDPKALKELRKLDGTIRLQFLRKLQERQAGPRVPGDALHGMKDCYKIKLRGAGYRLVYRVEDERIVILVLAVGKRERSSVYDSAKNRDSSGTDHDLK</sequence>
<evidence type="ECO:0000313" key="5">
    <source>
        <dbReference type="Proteomes" id="UP000059425"/>
    </source>
</evidence>
<keyword evidence="2" id="KW-1277">Toxin-antitoxin system</keyword>
<reference evidence="5" key="1">
    <citation type="submission" date="2015-09" db="EMBL/GenBank/DDBJ databases">
        <title>Whole genome sequence of Pseudomonas fluorescens FW300-N2C3.</title>
        <authorList>
            <person name="Ray J."/>
            <person name="Melnyk R."/>
            <person name="Deutschbauer A."/>
        </authorList>
    </citation>
    <scope>NUCLEOTIDE SEQUENCE [LARGE SCALE GENOMIC DNA]</scope>
    <source>
        <strain evidence="5">FW300-N2C3</strain>
    </source>
</reference>
<dbReference type="InterPro" id="IPR007712">
    <property type="entry name" value="RelE/ParE_toxin"/>
</dbReference>
<dbReference type="Proteomes" id="UP000059425">
    <property type="component" value="Chromosome"/>
</dbReference>
<dbReference type="PANTHER" id="PTHR35601">
    <property type="entry name" value="TOXIN RELE"/>
    <property type="match status" value="1"/>
</dbReference>
<feature type="region of interest" description="Disordered" evidence="3">
    <location>
        <begin position="83"/>
        <end position="105"/>
    </location>
</feature>
<evidence type="ECO:0000256" key="3">
    <source>
        <dbReference type="SAM" id="MobiDB-lite"/>
    </source>
</evidence>
<gene>
    <name evidence="4" type="ORF">AO356_21510</name>
</gene>
<dbReference type="PANTHER" id="PTHR35601:SF1">
    <property type="entry name" value="TOXIN RELE"/>
    <property type="match status" value="1"/>
</dbReference>
<comment type="similarity">
    <text evidence="1">Belongs to the RelE toxin family.</text>
</comment>
<dbReference type="Pfam" id="PF05016">
    <property type="entry name" value="ParE_toxin"/>
    <property type="match status" value="1"/>
</dbReference>
<evidence type="ECO:0000256" key="1">
    <source>
        <dbReference type="ARBA" id="ARBA00006226"/>
    </source>
</evidence>
<dbReference type="InterPro" id="IPR035093">
    <property type="entry name" value="RelE/ParE_toxin_dom_sf"/>
</dbReference>
<dbReference type="OrthoDB" id="9801234at2"/>
<dbReference type="EMBL" id="CP012831">
    <property type="protein sequence ID" value="ALI09278.1"/>
    <property type="molecule type" value="Genomic_DNA"/>
</dbReference>
<dbReference type="RefSeq" id="WP_060741452.1">
    <property type="nucleotide sequence ID" value="NZ_CP012831.1"/>
</dbReference>
<protein>
    <submittedName>
        <fullName evidence="4">Addiction module toxin RelE</fullName>
    </submittedName>
</protein>